<proteinExistence type="predicted"/>
<sequence>MASAREVRRARRRHAGVGIFSAVFVWHFCTFQQGFCNTMPSRGYPLNASLQDQSLGPTSCFAQANAEDKEEPAKVEIPHAVQVCRRCYARCDRGSPVVRDPHTVYLMLGLLLSIQATLAKCEA</sequence>
<dbReference type="EMBL" id="CAXAMM010044584">
    <property type="protein sequence ID" value="CAK9115255.1"/>
    <property type="molecule type" value="Genomic_DNA"/>
</dbReference>
<keyword evidence="2" id="KW-1185">Reference proteome</keyword>
<comment type="caution">
    <text evidence="1">The sequence shown here is derived from an EMBL/GenBank/DDBJ whole genome shotgun (WGS) entry which is preliminary data.</text>
</comment>
<name>A0ABP0SS40_9DINO</name>
<gene>
    <name evidence="1" type="ORF">SCF082_LOCUS53358</name>
</gene>
<protein>
    <submittedName>
        <fullName evidence="1">Uncharacterized protein</fullName>
    </submittedName>
</protein>
<evidence type="ECO:0000313" key="2">
    <source>
        <dbReference type="Proteomes" id="UP001642464"/>
    </source>
</evidence>
<organism evidence="1 2">
    <name type="scientific">Durusdinium trenchii</name>
    <dbReference type="NCBI Taxonomy" id="1381693"/>
    <lineage>
        <taxon>Eukaryota</taxon>
        <taxon>Sar</taxon>
        <taxon>Alveolata</taxon>
        <taxon>Dinophyceae</taxon>
        <taxon>Suessiales</taxon>
        <taxon>Symbiodiniaceae</taxon>
        <taxon>Durusdinium</taxon>
    </lineage>
</organism>
<reference evidence="1 2" key="1">
    <citation type="submission" date="2024-02" db="EMBL/GenBank/DDBJ databases">
        <authorList>
            <person name="Chen Y."/>
            <person name="Shah S."/>
            <person name="Dougan E. K."/>
            <person name="Thang M."/>
            <person name="Chan C."/>
        </authorList>
    </citation>
    <scope>NUCLEOTIDE SEQUENCE [LARGE SCALE GENOMIC DNA]</scope>
</reference>
<evidence type="ECO:0000313" key="1">
    <source>
        <dbReference type="EMBL" id="CAK9115255.1"/>
    </source>
</evidence>
<accession>A0ABP0SS40</accession>
<dbReference type="Proteomes" id="UP001642464">
    <property type="component" value="Unassembled WGS sequence"/>
</dbReference>